<dbReference type="GO" id="GO:0015969">
    <property type="term" value="P:guanosine tetraphosphate metabolic process"/>
    <property type="evidence" value="ECO:0007669"/>
    <property type="project" value="InterPro"/>
</dbReference>
<dbReference type="Pfam" id="PF04607">
    <property type="entry name" value="RelA_SpoT"/>
    <property type="match status" value="1"/>
</dbReference>
<dbReference type="CDD" id="cd05399">
    <property type="entry name" value="NT_Rel-Spo_like"/>
    <property type="match status" value="1"/>
</dbReference>
<dbReference type="SMART" id="SM00954">
    <property type="entry name" value="RelA_SpoT"/>
    <property type="match status" value="1"/>
</dbReference>
<dbReference type="EMBL" id="POTW01000052">
    <property type="protein sequence ID" value="PZF81709.1"/>
    <property type="molecule type" value="Genomic_DNA"/>
</dbReference>
<sequence length="354" mass="39384">MAEPTADDWGARYGARRGMYEQYAGRLQILLRDVLTSAGIDVVQIEARAKTVESFVEKIGRKGHDDDPLATMTDLVGLRVITYYVEDVERVGQLIAREFEVDEENSADKATDLASNEFGYRSAHHVVRLGPSRRELAEWAPFASLAAEIQVRTALQHAWAAVSHKVAYKAAALPEPIQRRLNRLSALFELADEQFSSLRDASAATDSDYRQKVDRGTLDIPVDTSSIGAYLDGRRGDELATLFQRHGFDRTVHKDVRRRRRARSALVSALQGVGLGTLADLDAFVSDAERMDAAVGLVRRVYETDGHRPRGPLDDLLTMTVTAALDFGDEPGRPYLTEQWSDTLKRVRQGESTP</sequence>
<comment type="caution">
    <text evidence="2">The sequence shown here is derived from an EMBL/GenBank/DDBJ whole genome shotgun (WGS) entry which is preliminary data.</text>
</comment>
<feature type="domain" description="RelA/SpoT" evidence="1">
    <location>
        <begin position="47"/>
        <end position="172"/>
    </location>
</feature>
<gene>
    <name evidence="2" type="ORF">C1I92_19800</name>
</gene>
<protein>
    <recommendedName>
        <fullName evidence="1">RelA/SpoT domain-containing protein</fullName>
    </recommendedName>
</protein>
<dbReference type="InterPro" id="IPR043519">
    <property type="entry name" value="NT_sf"/>
</dbReference>
<dbReference type="PANTHER" id="PTHR41773">
    <property type="entry name" value="GTP PYROPHOSPHATASE-RELATED"/>
    <property type="match status" value="1"/>
</dbReference>
<reference evidence="2 3" key="1">
    <citation type="submission" date="2018-01" db="EMBL/GenBank/DDBJ databases">
        <title>Draft genome sequence of Jiangella sp. GTF31.</title>
        <authorList>
            <person name="Sahin N."/>
            <person name="Ay H."/>
            <person name="Saygin H."/>
        </authorList>
    </citation>
    <scope>NUCLEOTIDE SEQUENCE [LARGE SCALE GENOMIC DNA]</scope>
    <source>
        <strain evidence="2 3">GTF31</strain>
    </source>
</reference>
<evidence type="ECO:0000313" key="2">
    <source>
        <dbReference type="EMBL" id="PZF81709.1"/>
    </source>
</evidence>
<dbReference type="SUPFAM" id="SSF81301">
    <property type="entry name" value="Nucleotidyltransferase"/>
    <property type="match status" value="1"/>
</dbReference>
<accession>A0A2W2C080</accession>
<name>A0A2W2C080_9ACTN</name>
<dbReference type="PANTHER" id="PTHR41773:SF1">
    <property type="entry name" value="RELA_SPOT DOMAIN-CONTAINING PROTEIN"/>
    <property type="match status" value="1"/>
</dbReference>
<evidence type="ECO:0000313" key="3">
    <source>
        <dbReference type="Proteomes" id="UP000248764"/>
    </source>
</evidence>
<dbReference type="Gene3D" id="3.30.460.10">
    <property type="entry name" value="Beta Polymerase, domain 2"/>
    <property type="match status" value="1"/>
</dbReference>
<dbReference type="AlphaFoldDB" id="A0A2W2C080"/>
<proteinExistence type="predicted"/>
<dbReference type="InterPro" id="IPR007685">
    <property type="entry name" value="RelA_SpoT"/>
</dbReference>
<dbReference type="Proteomes" id="UP000248764">
    <property type="component" value="Unassembled WGS sequence"/>
</dbReference>
<dbReference type="RefSeq" id="WP_111256375.1">
    <property type="nucleotide sequence ID" value="NZ_POTW01000052.1"/>
</dbReference>
<dbReference type="Gene3D" id="1.10.287.860">
    <property type="entry name" value="Nucleotidyltransferase"/>
    <property type="match status" value="1"/>
</dbReference>
<organism evidence="2 3">
    <name type="scientific">Jiangella anatolica</name>
    <dbReference type="NCBI Taxonomy" id="2670374"/>
    <lineage>
        <taxon>Bacteria</taxon>
        <taxon>Bacillati</taxon>
        <taxon>Actinomycetota</taxon>
        <taxon>Actinomycetes</taxon>
        <taxon>Jiangellales</taxon>
        <taxon>Jiangellaceae</taxon>
        <taxon>Jiangella</taxon>
    </lineage>
</organism>
<evidence type="ECO:0000259" key="1">
    <source>
        <dbReference type="SMART" id="SM00954"/>
    </source>
</evidence>
<keyword evidence="3" id="KW-1185">Reference proteome</keyword>